<dbReference type="SMART" id="SM00320">
    <property type="entry name" value="WD40"/>
    <property type="match status" value="5"/>
</dbReference>
<dbReference type="InterPro" id="IPR001680">
    <property type="entry name" value="WD40_rpt"/>
</dbReference>
<proteinExistence type="inferred from homology"/>
<dbReference type="PRINTS" id="PR00320">
    <property type="entry name" value="GPROTEINBRPT"/>
</dbReference>
<gene>
    <name evidence="6" type="ORF">Celaphus_00009218</name>
</gene>
<keyword evidence="1 5" id="KW-0853">WD repeat</keyword>
<evidence type="ECO:0000313" key="6">
    <source>
        <dbReference type="EMBL" id="OWK17912.1"/>
    </source>
</evidence>
<keyword evidence="3" id="KW-0647">Proteasome</keyword>
<dbReference type="InterPro" id="IPR020472">
    <property type="entry name" value="WD40_PAC1"/>
</dbReference>
<dbReference type="PANTHER" id="PTHR19857:SF19">
    <property type="entry name" value="26S PROTEASOME REGULATORY SUBUNIT RPN14"/>
    <property type="match status" value="1"/>
</dbReference>
<evidence type="ECO:0000256" key="3">
    <source>
        <dbReference type="ARBA" id="ARBA00022942"/>
    </source>
</evidence>
<dbReference type="GO" id="GO:0000502">
    <property type="term" value="C:proteasome complex"/>
    <property type="evidence" value="ECO:0007669"/>
    <property type="project" value="UniProtKB-KW"/>
</dbReference>
<protein>
    <submittedName>
        <fullName evidence="6">PAAF1</fullName>
    </submittedName>
</protein>
<sequence length="413" mass="43985">MAAPLRIQSDWAQALRKDEGEAWLSCHPPGKPTLYGSLTCQGIGLDGIPEVTASEGFIVNEINKITCLDISSGGGLGVSSSTDGSMKIWQASNGELRRVLEGHVFDVNCCRFFPSGLVVLSGGMDAQLKIWSAEDASCVVTFKGHKGGVLDTAIVDRGKNVVSVSRDGTARLWDCGRSACLGVIADCGSSINGVAVGAADNSINLGSPEQMPSVLDTAIVDRGKNVVSVSRDGTARLWDCGRSACLGVIADCGSSINGVAVGAADNSINLGSPEQMPSEREVGTESKMLLLAREDKKLHCSSLLAQMPSIAVLFSLASCYWLGHRMETFISWMTPVQVIHRSGAPVMSLLSFRDGFIASQGDGSCFIVQQDLDYVIELTGADCEPVYKVATWEKQIYTCCRDGLVRRYQLSDL</sequence>
<dbReference type="EMBL" id="MKHE01000001">
    <property type="protein sequence ID" value="OWK17912.1"/>
    <property type="molecule type" value="Genomic_DNA"/>
</dbReference>
<evidence type="ECO:0000313" key="7">
    <source>
        <dbReference type="Proteomes" id="UP000242450"/>
    </source>
</evidence>
<keyword evidence="2" id="KW-0677">Repeat</keyword>
<dbReference type="InterPro" id="IPR015943">
    <property type="entry name" value="WD40/YVTN_repeat-like_dom_sf"/>
</dbReference>
<organism evidence="6 7">
    <name type="scientific">Cervus elaphus hippelaphus</name>
    <name type="common">European red deer</name>
    <dbReference type="NCBI Taxonomy" id="46360"/>
    <lineage>
        <taxon>Eukaryota</taxon>
        <taxon>Metazoa</taxon>
        <taxon>Chordata</taxon>
        <taxon>Craniata</taxon>
        <taxon>Vertebrata</taxon>
        <taxon>Euteleostomi</taxon>
        <taxon>Mammalia</taxon>
        <taxon>Eutheria</taxon>
        <taxon>Laurasiatheria</taxon>
        <taxon>Artiodactyla</taxon>
        <taxon>Ruminantia</taxon>
        <taxon>Pecora</taxon>
        <taxon>Cervidae</taxon>
        <taxon>Cervinae</taxon>
        <taxon>Cervus</taxon>
    </lineage>
</organism>
<feature type="repeat" description="WD" evidence="5">
    <location>
        <begin position="58"/>
        <end position="99"/>
    </location>
</feature>
<comment type="caution">
    <text evidence="6">The sequence shown here is derived from an EMBL/GenBank/DDBJ whole genome shotgun (WGS) entry which is preliminary data.</text>
</comment>
<dbReference type="InterPro" id="IPR036322">
    <property type="entry name" value="WD40_repeat_dom_sf"/>
</dbReference>
<dbReference type="PANTHER" id="PTHR19857">
    <property type="entry name" value="MITOCHONDRIAL DIVISION PROTEIN 1-RELATED"/>
    <property type="match status" value="1"/>
</dbReference>
<evidence type="ECO:0000256" key="5">
    <source>
        <dbReference type="PROSITE-ProRule" id="PRU00221"/>
    </source>
</evidence>
<evidence type="ECO:0000256" key="2">
    <source>
        <dbReference type="ARBA" id="ARBA00022737"/>
    </source>
</evidence>
<dbReference type="Gene3D" id="2.130.10.10">
    <property type="entry name" value="YVTN repeat-like/Quinoprotein amine dehydrogenase"/>
    <property type="match status" value="2"/>
</dbReference>
<feature type="repeat" description="WD" evidence="5">
    <location>
        <begin position="142"/>
        <end position="174"/>
    </location>
</feature>
<evidence type="ECO:0000256" key="1">
    <source>
        <dbReference type="ARBA" id="ARBA00022574"/>
    </source>
</evidence>
<dbReference type="PROSITE" id="PS50082">
    <property type="entry name" value="WD_REPEATS_2"/>
    <property type="match status" value="3"/>
</dbReference>
<dbReference type="Proteomes" id="UP000242450">
    <property type="component" value="Chromosome 1"/>
</dbReference>
<name>A0A212DIB0_CEREH</name>
<dbReference type="Pfam" id="PF00400">
    <property type="entry name" value="WD40"/>
    <property type="match status" value="4"/>
</dbReference>
<comment type="similarity">
    <text evidence="4">Belongs to the WD repeat PAAF1/RPN14 family.</text>
</comment>
<dbReference type="FunFam" id="2.130.10.10:FF:000212">
    <property type="entry name" value="Proteasomal ATPase associated factor 1"/>
    <property type="match status" value="1"/>
</dbReference>
<dbReference type="SUPFAM" id="SSF50978">
    <property type="entry name" value="WD40 repeat-like"/>
    <property type="match status" value="1"/>
</dbReference>
<reference evidence="6 7" key="1">
    <citation type="journal article" date="2018" name="Mol. Genet. Genomics">
        <title>The red deer Cervus elaphus genome CerEla1.0: sequencing, annotating, genes, and chromosomes.</title>
        <authorList>
            <person name="Bana N.A."/>
            <person name="Nyiri A."/>
            <person name="Nagy J."/>
            <person name="Frank K."/>
            <person name="Nagy T."/>
            <person name="Steger V."/>
            <person name="Schiller M."/>
            <person name="Lakatos P."/>
            <person name="Sugar L."/>
            <person name="Horn P."/>
            <person name="Barta E."/>
            <person name="Orosz L."/>
        </authorList>
    </citation>
    <scope>NUCLEOTIDE SEQUENCE [LARGE SCALE GENOMIC DNA]</scope>
    <source>
        <strain evidence="6">Hungarian</strain>
    </source>
</reference>
<evidence type="ECO:0000256" key="4">
    <source>
        <dbReference type="ARBA" id="ARBA00038321"/>
    </source>
</evidence>
<feature type="repeat" description="WD" evidence="5">
    <location>
        <begin position="100"/>
        <end position="141"/>
    </location>
</feature>
<dbReference type="OrthoDB" id="27537at2759"/>
<dbReference type="InterPro" id="IPR051179">
    <property type="entry name" value="WD_repeat_multifunction"/>
</dbReference>
<keyword evidence="7" id="KW-1185">Reference proteome</keyword>
<dbReference type="AlphaFoldDB" id="A0A212DIB0"/>
<dbReference type="PROSITE" id="PS50294">
    <property type="entry name" value="WD_REPEATS_REGION"/>
    <property type="match status" value="2"/>
</dbReference>
<accession>A0A212DIB0</accession>